<gene>
    <name evidence="3" type="ORF">C0Q70_06993</name>
</gene>
<evidence type="ECO:0000313" key="4">
    <source>
        <dbReference type="Proteomes" id="UP000245119"/>
    </source>
</evidence>
<evidence type="ECO:0000256" key="2">
    <source>
        <dbReference type="SAM" id="Phobius"/>
    </source>
</evidence>
<feature type="transmembrane region" description="Helical" evidence="2">
    <location>
        <begin position="257"/>
        <end position="279"/>
    </location>
</feature>
<dbReference type="CDD" id="cd00637">
    <property type="entry name" value="7tm_classA_rhodopsin-like"/>
    <property type="match status" value="1"/>
</dbReference>
<feature type="transmembrane region" description="Helical" evidence="2">
    <location>
        <begin position="64"/>
        <end position="90"/>
    </location>
</feature>
<organism evidence="3 4">
    <name type="scientific">Pomacea canaliculata</name>
    <name type="common">Golden apple snail</name>
    <dbReference type="NCBI Taxonomy" id="400727"/>
    <lineage>
        <taxon>Eukaryota</taxon>
        <taxon>Metazoa</taxon>
        <taxon>Spiralia</taxon>
        <taxon>Lophotrochozoa</taxon>
        <taxon>Mollusca</taxon>
        <taxon>Gastropoda</taxon>
        <taxon>Caenogastropoda</taxon>
        <taxon>Architaenioglossa</taxon>
        <taxon>Ampullarioidea</taxon>
        <taxon>Ampullariidae</taxon>
        <taxon>Pomacea</taxon>
    </lineage>
</organism>
<feature type="region of interest" description="Disordered" evidence="1">
    <location>
        <begin position="1"/>
        <end position="22"/>
    </location>
</feature>
<protein>
    <recommendedName>
        <fullName evidence="5">G-protein coupled receptors family 1 profile domain-containing protein</fullName>
    </recommendedName>
</protein>
<keyword evidence="2" id="KW-0472">Membrane</keyword>
<dbReference type="AlphaFoldDB" id="A0A2T7PDU8"/>
<feature type="transmembrane region" description="Helical" evidence="2">
    <location>
        <begin position="193"/>
        <end position="217"/>
    </location>
</feature>
<keyword evidence="2" id="KW-0812">Transmembrane</keyword>
<keyword evidence="4" id="KW-1185">Reference proteome</keyword>
<dbReference type="SUPFAM" id="SSF81321">
    <property type="entry name" value="Family A G protein-coupled receptor-like"/>
    <property type="match status" value="1"/>
</dbReference>
<dbReference type="Gene3D" id="1.20.1070.10">
    <property type="entry name" value="Rhodopsin 7-helix transmembrane proteins"/>
    <property type="match status" value="1"/>
</dbReference>
<proteinExistence type="predicted"/>
<reference evidence="3 4" key="1">
    <citation type="submission" date="2018-04" db="EMBL/GenBank/DDBJ databases">
        <title>The genome of golden apple snail Pomacea canaliculata provides insight into stress tolerance and invasive adaptation.</title>
        <authorList>
            <person name="Liu C."/>
            <person name="Liu B."/>
            <person name="Ren Y."/>
            <person name="Zhang Y."/>
            <person name="Wang H."/>
            <person name="Li S."/>
            <person name="Jiang F."/>
            <person name="Yin L."/>
            <person name="Zhang G."/>
            <person name="Qian W."/>
            <person name="Fan W."/>
        </authorList>
    </citation>
    <scope>NUCLEOTIDE SEQUENCE [LARGE SCALE GENOMIC DNA]</scope>
    <source>
        <strain evidence="3">SZHN2017</strain>
        <tissue evidence="3">Muscle</tissue>
    </source>
</reference>
<comment type="caution">
    <text evidence="3">The sequence shown here is derived from an EMBL/GenBank/DDBJ whole genome shotgun (WGS) entry which is preliminary data.</text>
</comment>
<evidence type="ECO:0000256" key="1">
    <source>
        <dbReference type="SAM" id="MobiDB-lite"/>
    </source>
</evidence>
<evidence type="ECO:0000313" key="3">
    <source>
        <dbReference type="EMBL" id="PVD31578.1"/>
    </source>
</evidence>
<evidence type="ECO:0008006" key="5">
    <source>
        <dbReference type="Google" id="ProtNLM"/>
    </source>
</evidence>
<name>A0A2T7PDU8_POMCA</name>
<sequence>MTAPSHVTFISTESSSSSGPSTAWDSASLRSEVDFWTASRSTSASSLNRTLDADTWRYPPEVRVATTVAVSCVCGVAVLLNILLALTIQFSPSLKTPPNSHLLNICCNNFALSLHMLMALPSLHLNGSHVQHKGSEILSGLQLFLLMHCLFQASRMFIEYWCAFASIGYYRFKTIRKPSLSLRVRKLLVSRSITITWVISLLVAITFSLTTSVYSAYLPFTLDPFRAAYLLKPPPTADAAPSRTGEESLYKDRYEQVVVMSLVLGGLIVGLVIIVKSYYNICRTLNLSGSVGKNRVSPWPAYSSSSPVTSSEQRTGGFELTPPTVPGGRAYRPNAGGLPFCVSGSPTSEESQWIVHYQKCDHCVFIEDILTLDKAHNGKNSNSDSHKRCLYAGQRPLTATFSNGSTASVGKTSATSNTSNTSGIRYPDFSDISLGADIVRLQSLRCRTALSKQTVRRERGSLNSASKNSLAMLVAFLLCAGYPVGCSSRATDSCPARLSGIVFPERTRVPDVVPALQSQSQKVSNSHVRSLADQTTLPAVISPHSE</sequence>
<keyword evidence="2" id="KW-1133">Transmembrane helix</keyword>
<accession>A0A2T7PDU8</accession>
<dbReference type="OrthoDB" id="6286111at2759"/>
<feature type="region of interest" description="Disordered" evidence="1">
    <location>
        <begin position="305"/>
        <end position="326"/>
    </location>
</feature>
<dbReference type="EMBL" id="PZQS01000004">
    <property type="protein sequence ID" value="PVD31578.1"/>
    <property type="molecule type" value="Genomic_DNA"/>
</dbReference>
<dbReference type="Proteomes" id="UP000245119">
    <property type="component" value="Linkage Group LG4"/>
</dbReference>
<feature type="transmembrane region" description="Helical" evidence="2">
    <location>
        <begin position="143"/>
        <end position="172"/>
    </location>
</feature>